<dbReference type="OrthoDB" id="440160at2759"/>
<dbReference type="EMBL" id="GG687029">
    <property type="protein sequence ID" value="EEQ97597.1"/>
    <property type="molecule type" value="Genomic_DNA"/>
</dbReference>
<dbReference type="EC" id="3.5.1.89" evidence="2"/>
<comment type="similarity">
    <text evidence="1">Belongs to the PIGL family.</text>
</comment>
<accession>C5M0A8</accession>
<gene>
    <name evidence="3" type="ORF">Pmar_PMAR028404</name>
</gene>
<dbReference type="GO" id="GO:0005783">
    <property type="term" value="C:endoplasmic reticulum"/>
    <property type="evidence" value="ECO:0007669"/>
    <property type="project" value="TreeGrafter"/>
</dbReference>
<dbReference type="UniPathway" id="UPA00196"/>
<dbReference type="InterPro" id="IPR024078">
    <property type="entry name" value="LmbE-like_dom_sf"/>
</dbReference>
<evidence type="ECO:0000313" key="4">
    <source>
        <dbReference type="Proteomes" id="UP000007800"/>
    </source>
</evidence>
<evidence type="ECO:0000256" key="2">
    <source>
        <dbReference type="ARBA" id="ARBA00012176"/>
    </source>
</evidence>
<proteinExistence type="inferred from homology"/>
<dbReference type="PANTHER" id="PTHR12993:SF11">
    <property type="entry name" value="N-ACETYLGLUCOSAMINYL-PHOSPHATIDYLINOSITOL DE-N-ACETYLASE"/>
    <property type="match status" value="1"/>
</dbReference>
<dbReference type="GeneID" id="9036794"/>
<protein>
    <recommendedName>
        <fullName evidence="2">N-acetylglucosaminylphosphatidylinositol deacetylase</fullName>
        <ecNumber evidence="2">3.5.1.89</ecNumber>
    </recommendedName>
</protein>
<dbReference type="GO" id="GO:0006506">
    <property type="term" value="P:GPI anchor biosynthetic process"/>
    <property type="evidence" value="ECO:0007669"/>
    <property type="project" value="UniProtKB-UniPathway"/>
</dbReference>
<name>C5M0A8_PERM5</name>
<dbReference type="GO" id="GO:0000225">
    <property type="term" value="F:N-acetylglucosaminylphosphatidylinositol deacetylase activity"/>
    <property type="evidence" value="ECO:0007669"/>
    <property type="project" value="UniProtKB-EC"/>
</dbReference>
<sequence length="193" mass="22065">MTYSTTIAPAAAAEGHAVDDVSVLAAMRPSMATWWFPRAHQPTQIPQPQRDIIEQRGAVVMEVDDEVQVLQERYFQQADLSHSAIITFDALGVSGHPNHRSVHAGVAVWKRRYGGTKMRVFNLESVNILRKYFLPFDLLFLHLAARRTIIVSNGEDPMALYRTMKIYHSQDVWFRKLFAVFSRYAYVNTIVEV</sequence>
<keyword evidence="4" id="KW-1185">Reference proteome</keyword>
<dbReference type="InParanoid" id="C5M0A8"/>
<dbReference type="AlphaFoldDB" id="C5M0A8"/>
<dbReference type="RefSeq" id="XP_002764880.1">
    <property type="nucleotide sequence ID" value="XM_002764834.1"/>
</dbReference>
<reference evidence="3 4" key="1">
    <citation type="submission" date="2008-07" db="EMBL/GenBank/DDBJ databases">
        <authorList>
            <person name="El-Sayed N."/>
            <person name="Caler E."/>
            <person name="Inman J."/>
            <person name="Amedeo P."/>
            <person name="Hass B."/>
            <person name="Wortman J."/>
        </authorList>
    </citation>
    <scope>NUCLEOTIDE SEQUENCE [LARGE SCALE GENOMIC DNA]</scope>
    <source>
        <strain evidence="4">ATCC 50983 / TXsc</strain>
    </source>
</reference>
<dbReference type="SUPFAM" id="SSF102588">
    <property type="entry name" value="LmbE-like"/>
    <property type="match status" value="1"/>
</dbReference>
<dbReference type="Proteomes" id="UP000007800">
    <property type="component" value="Unassembled WGS sequence"/>
</dbReference>
<dbReference type="InterPro" id="IPR003737">
    <property type="entry name" value="GlcNAc_PI_deacetylase-related"/>
</dbReference>
<dbReference type="GO" id="GO:0016020">
    <property type="term" value="C:membrane"/>
    <property type="evidence" value="ECO:0007669"/>
    <property type="project" value="GOC"/>
</dbReference>
<dbReference type="PANTHER" id="PTHR12993">
    <property type="entry name" value="N-ACETYLGLUCOSAMINYL-PHOSPHATIDYLINOSITOL DE-N-ACETYLASE-RELATED"/>
    <property type="match status" value="1"/>
</dbReference>
<evidence type="ECO:0000313" key="3">
    <source>
        <dbReference type="EMBL" id="EEQ97597.1"/>
    </source>
</evidence>
<organism evidence="4">
    <name type="scientific">Perkinsus marinus (strain ATCC 50983 / TXsc)</name>
    <dbReference type="NCBI Taxonomy" id="423536"/>
    <lineage>
        <taxon>Eukaryota</taxon>
        <taxon>Sar</taxon>
        <taxon>Alveolata</taxon>
        <taxon>Perkinsozoa</taxon>
        <taxon>Perkinsea</taxon>
        <taxon>Perkinsida</taxon>
        <taxon>Perkinsidae</taxon>
        <taxon>Perkinsus</taxon>
    </lineage>
</organism>
<evidence type="ECO:0000256" key="1">
    <source>
        <dbReference type="ARBA" id="ARBA00006066"/>
    </source>
</evidence>